<feature type="compositionally biased region" description="Polar residues" evidence="1">
    <location>
        <begin position="350"/>
        <end position="360"/>
    </location>
</feature>
<evidence type="ECO:0000313" key="4">
    <source>
        <dbReference type="Proteomes" id="UP000807504"/>
    </source>
</evidence>
<dbReference type="AlphaFoldDB" id="A0A8T0FIQ6"/>
<proteinExistence type="predicted"/>
<feature type="region of interest" description="Disordered" evidence="1">
    <location>
        <begin position="45"/>
        <end position="395"/>
    </location>
</feature>
<feature type="compositionally biased region" description="Low complexity" evidence="1">
    <location>
        <begin position="318"/>
        <end position="335"/>
    </location>
</feature>
<dbReference type="Proteomes" id="UP000807504">
    <property type="component" value="Unassembled WGS sequence"/>
</dbReference>
<keyword evidence="2" id="KW-0472">Membrane</keyword>
<feature type="compositionally biased region" description="Basic residues" evidence="1">
    <location>
        <begin position="385"/>
        <end position="395"/>
    </location>
</feature>
<sequence>MLDNINMEFIQAFNPLYAIPIVAVIICAFIVYALGFKSPVQPPSFEGIEEEKKYPKKRRGKETQKSNKLIQNGKVNGSTVTKSTAVPAKKKETVEKSATSEKSSAGGEKSTAAPEKKASKKNKSQSEKKLTQEKKKESFTHDELNDDGWVQLISKKGRKNRKKDDVAAPETTSVSAKATEANKSDNPVEESPQKKAELHISDASAQSTKDKKQPTPATIEEKVAKDVKPETSSEKSEKKDIIVEDSKTVNNVEKQPPKEKQAPKEVQPPKEKQAAKEVQPPKEVAAKGVKVSEESGKSKKKKKKNSEVVHPQNEAVGSISVSEASAEQVSSETVAPNKTAPPNTDVIDSPQVNSNKVEGNQQHEVKTSNVAFDELAGLYPEPKEQKKKKKVRRDH</sequence>
<comment type="caution">
    <text evidence="3">The sequence shown here is derived from an EMBL/GenBank/DDBJ whole genome shotgun (WGS) entry which is preliminary data.</text>
</comment>
<evidence type="ECO:0000256" key="1">
    <source>
        <dbReference type="SAM" id="MobiDB-lite"/>
    </source>
</evidence>
<keyword evidence="2" id="KW-1133">Transmembrane helix</keyword>
<feature type="transmembrane region" description="Helical" evidence="2">
    <location>
        <begin position="12"/>
        <end position="34"/>
    </location>
</feature>
<dbReference type="EMBL" id="JABXBU010000011">
    <property type="protein sequence ID" value="KAF8790826.1"/>
    <property type="molecule type" value="Genomic_DNA"/>
</dbReference>
<evidence type="ECO:0000313" key="3">
    <source>
        <dbReference type="EMBL" id="KAF8790826.1"/>
    </source>
</evidence>
<evidence type="ECO:0000256" key="2">
    <source>
        <dbReference type="SAM" id="Phobius"/>
    </source>
</evidence>
<dbReference type="OMA" id="LGDTWTD"/>
<keyword evidence="4" id="KW-1185">Reference proteome</keyword>
<accession>A0A8T0FIQ6</accession>
<reference evidence="3" key="1">
    <citation type="journal article" date="2020" name="bioRxiv">
        <title>Chromosome-level reference genome of the European wasp spider Argiope bruennichi: a resource for studies on range expansion and evolutionary adaptation.</title>
        <authorList>
            <person name="Sheffer M.M."/>
            <person name="Hoppe A."/>
            <person name="Krehenwinkel H."/>
            <person name="Uhl G."/>
            <person name="Kuss A.W."/>
            <person name="Jensen L."/>
            <person name="Jensen C."/>
            <person name="Gillespie R.G."/>
            <person name="Hoff K.J."/>
            <person name="Prost S."/>
        </authorList>
    </citation>
    <scope>NUCLEOTIDE SEQUENCE</scope>
</reference>
<feature type="compositionally biased region" description="Basic and acidic residues" evidence="1">
    <location>
        <begin position="89"/>
        <end position="99"/>
    </location>
</feature>
<feature type="compositionally biased region" description="Basic and acidic residues" evidence="1">
    <location>
        <begin position="255"/>
        <end position="275"/>
    </location>
</feature>
<feature type="compositionally biased region" description="Polar residues" evidence="1">
    <location>
        <begin position="66"/>
        <end position="84"/>
    </location>
</feature>
<name>A0A8T0FIQ6_ARGBR</name>
<feature type="compositionally biased region" description="Basic and acidic residues" evidence="1">
    <location>
        <begin position="208"/>
        <end position="247"/>
    </location>
</feature>
<protein>
    <submittedName>
        <fullName evidence="3">Uncharacterized protein</fullName>
    </submittedName>
</protein>
<keyword evidence="2" id="KW-0812">Transmembrane</keyword>
<dbReference type="OrthoDB" id="6433207at2759"/>
<feature type="compositionally biased region" description="Basic and acidic residues" evidence="1">
    <location>
        <begin position="124"/>
        <end position="143"/>
    </location>
</feature>
<reference evidence="3" key="2">
    <citation type="submission" date="2020-06" db="EMBL/GenBank/DDBJ databases">
        <authorList>
            <person name="Sheffer M."/>
        </authorList>
    </citation>
    <scope>NUCLEOTIDE SEQUENCE</scope>
</reference>
<feature type="compositionally biased region" description="Basic and acidic residues" evidence="1">
    <location>
        <begin position="191"/>
        <end position="200"/>
    </location>
</feature>
<organism evidence="3 4">
    <name type="scientific">Argiope bruennichi</name>
    <name type="common">Wasp spider</name>
    <name type="synonym">Aranea bruennichi</name>
    <dbReference type="NCBI Taxonomy" id="94029"/>
    <lineage>
        <taxon>Eukaryota</taxon>
        <taxon>Metazoa</taxon>
        <taxon>Ecdysozoa</taxon>
        <taxon>Arthropoda</taxon>
        <taxon>Chelicerata</taxon>
        <taxon>Arachnida</taxon>
        <taxon>Araneae</taxon>
        <taxon>Araneomorphae</taxon>
        <taxon>Entelegynae</taxon>
        <taxon>Araneoidea</taxon>
        <taxon>Araneidae</taxon>
        <taxon>Argiope</taxon>
    </lineage>
</organism>
<gene>
    <name evidence="3" type="ORF">HNY73_005786</name>
</gene>